<keyword evidence="5 10" id="KW-0276">Fatty acid metabolism</keyword>
<organism evidence="12 13">
    <name type="scientific">Molorchus minor</name>
    <dbReference type="NCBI Taxonomy" id="1323400"/>
    <lineage>
        <taxon>Eukaryota</taxon>
        <taxon>Metazoa</taxon>
        <taxon>Ecdysozoa</taxon>
        <taxon>Arthropoda</taxon>
        <taxon>Hexapoda</taxon>
        <taxon>Insecta</taxon>
        <taxon>Pterygota</taxon>
        <taxon>Neoptera</taxon>
        <taxon>Endopterygota</taxon>
        <taxon>Coleoptera</taxon>
        <taxon>Polyphaga</taxon>
        <taxon>Cucujiformia</taxon>
        <taxon>Chrysomeloidea</taxon>
        <taxon>Cerambycidae</taxon>
        <taxon>Lamiinae</taxon>
        <taxon>Monochamini</taxon>
        <taxon>Molorchus</taxon>
    </lineage>
</organism>
<comment type="catalytic activity">
    <reaction evidence="10">
        <text>a very-long-chain acyl-CoA + malonyl-CoA + H(+) = a very-long-chain 3-oxoacyl-CoA + CO2 + CoA</text>
        <dbReference type="Rhea" id="RHEA:32727"/>
        <dbReference type="ChEBI" id="CHEBI:15378"/>
        <dbReference type="ChEBI" id="CHEBI:16526"/>
        <dbReference type="ChEBI" id="CHEBI:57287"/>
        <dbReference type="ChEBI" id="CHEBI:57384"/>
        <dbReference type="ChEBI" id="CHEBI:90725"/>
        <dbReference type="ChEBI" id="CHEBI:90736"/>
        <dbReference type="EC" id="2.3.1.199"/>
    </reaction>
</comment>
<reference evidence="12" key="1">
    <citation type="journal article" date="2023" name="Insect Mol. Biol.">
        <title>Genome sequencing provides insights into the evolution of gene families encoding plant cell wall-degrading enzymes in longhorned beetles.</title>
        <authorList>
            <person name="Shin N.R."/>
            <person name="Okamura Y."/>
            <person name="Kirsch R."/>
            <person name="Pauchet Y."/>
        </authorList>
    </citation>
    <scope>NUCLEOTIDE SEQUENCE</scope>
    <source>
        <strain evidence="12">MMC_N1</strain>
    </source>
</reference>
<dbReference type="PANTHER" id="PTHR11157">
    <property type="entry name" value="FATTY ACID ACYL TRANSFERASE-RELATED"/>
    <property type="match status" value="1"/>
</dbReference>
<comment type="caution">
    <text evidence="12">The sequence shown here is derived from an EMBL/GenBank/DDBJ whole genome shotgun (WGS) entry which is preliminary data.</text>
</comment>
<keyword evidence="4 10" id="KW-0812">Transmembrane</keyword>
<evidence type="ECO:0000256" key="9">
    <source>
        <dbReference type="ARBA" id="ARBA00023160"/>
    </source>
</evidence>
<feature type="compositionally biased region" description="Polar residues" evidence="11">
    <location>
        <begin position="272"/>
        <end position="289"/>
    </location>
</feature>
<keyword evidence="9 10" id="KW-0275">Fatty acid biosynthesis</keyword>
<evidence type="ECO:0000256" key="4">
    <source>
        <dbReference type="ARBA" id="ARBA00022692"/>
    </source>
</evidence>
<evidence type="ECO:0000313" key="13">
    <source>
        <dbReference type="Proteomes" id="UP001162164"/>
    </source>
</evidence>
<evidence type="ECO:0000256" key="5">
    <source>
        <dbReference type="ARBA" id="ARBA00022832"/>
    </source>
</evidence>
<keyword evidence="3 10" id="KW-0808">Transferase</keyword>
<feature type="transmembrane region" description="Helical" evidence="10">
    <location>
        <begin position="225"/>
        <end position="246"/>
    </location>
</feature>
<feature type="transmembrane region" description="Helical" evidence="10">
    <location>
        <begin position="192"/>
        <end position="213"/>
    </location>
</feature>
<feature type="region of interest" description="Disordered" evidence="11">
    <location>
        <begin position="272"/>
        <end position="305"/>
    </location>
</feature>
<dbReference type="EMBL" id="JAPWTJ010000025">
    <property type="protein sequence ID" value="KAJ8984847.1"/>
    <property type="molecule type" value="Genomic_DNA"/>
</dbReference>
<sequence length="305" mass="35558">MCQSNFILLFSFLDPRTTDWFLVGKLGHLVVILTTYVYFCTSAGPKYMKDRKPYDLKRTIQIYNLIQIFVSVYLVNEGMQGGWSNDYSFSCQPVVPGEKGLRMAKAVWLYFICKLVELLDTVFFVLRKKFNQVSYLHVYHHTLMPVCAWIGVTFLPGGHGTLLGVVNSFIHVIMYTYYYLSSLGPEVQKYLWWKRHLTALQMIQFCIIFYHNFQVLFKRCDYPKFLNFLLAVEAAYFLYLFGCFYYNQYMKNQKKNQESKDKKSLNGAVQNGVRQNGVLSNGSTSNGTIPKQEVETIPNEKMKIQ</sequence>
<keyword evidence="13" id="KW-1185">Reference proteome</keyword>
<evidence type="ECO:0000256" key="2">
    <source>
        <dbReference type="ARBA" id="ARBA00022516"/>
    </source>
</evidence>
<evidence type="ECO:0000256" key="1">
    <source>
        <dbReference type="ARBA" id="ARBA00004141"/>
    </source>
</evidence>
<name>A0ABQ9K5M8_9CUCU</name>
<evidence type="ECO:0000256" key="11">
    <source>
        <dbReference type="SAM" id="MobiDB-lite"/>
    </source>
</evidence>
<dbReference type="PANTHER" id="PTHR11157:SF28">
    <property type="entry name" value="ELONGATION OF VERY LONG CHAIN FATTY ACIDS PROTEIN"/>
    <property type="match status" value="1"/>
</dbReference>
<keyword evidence="6 10" id="KW-1133">Transmembrane helix</keyword>
<feature type="transmembrane region" description="Helical" evidence="10">
    <location>
        <begin position="161"/>
        <end position="180"/>
    </location>
</feature>
<comment type="similarity">
    <text evidence="10">Belongs to the ELO family.</text>
</comment>
<dbReference type="EC" id="2.3.1.199" evidence="10"/>
<feature type="transmembrane region" description="Helical" evidence="10">
    <location>
        <begin position="20"/>
        <end position="39"/>
    </location>
</feature>
<dbReference type="Pfam" id="PF01151">
    <property type="entry name" value="ELO"/>
    <property type="match status" value="1"/>
</dbReference>
<evidence type="ECO:0000313" key="12">
    <source>
        <dbReference type="EMBL" id="KAJ8984847.1"/>
    </source>
</evidence>
<keyword evidence="7 10" id="KW-0443">Lipid metabolism</keyword>
<evidence type="ECO:0000256" key="3">
    <source>
        <dbReference type="ARBA" id="ARBA00022679"/>
    </source>
</evidence>
<feature type="transmembrane region" description="Helical" evidence="10">
    <location>
        <begin position="107"/>
        <end position="126"/>
    </location>
</feature>
<accession>A0ABQ9K5M8</accession>
<proteinExistence type="inferred from homology"/>
<feature type="transmembrane region" description="Helical" evidence="10">
    <location>
        <begin position="138"/>
        <end position="155"/>
    </location>
</feature>
<feature type="transmembrane region" description="Helical" evidence="10">
    <location>
        <begin position="60"/>
        <end position="76"/>
    </location>
</feature>
<evidence type="ECO:0000256" key="10">
    <source>
        <dbReference type="RuleBase" id="RU361115"/>
    </source>
</evidence>
<keyword evidence="8 10" id="KW-0472">Membrane</keyword>
<evidence type="ECO:0000256" key="7">
    <source>
        <dbReference type="ARBA" id="ARBA00023098"/>
    </source>
</evidence>
<dbReference type="InterPro" id="IPR002076">
    <property type="entry name" value="ELO_fam"/>
</dbReference>
<gene>
    <name evidence="12" type="ORF">NQ317_013048</name>
</gene>
<dbReference type="Proteomes" id="UP001162164">
    <property type="component" value="Unassembled WGS sequence"/>
</dbReference>
<evidence type="ECO:0000256" key="8">
    <source>
        <dbReference type="ARBA" id="ARBA00023136"/>
    </source>
</evidence>
<evidence type="ECO:0000256" key="6">
    <source>
        <dbReference type="ARBA" id="ARBA00022989"/>
    </source>
</evidence>
<comment type="subcellular location">
    <subcellularLocation>
        <location evidence="1">Membrane</location>
        <topology evidence="1">Multi-pass membrane protein</topology>
    </subcellularLocation>
</comment>
<keyword evidence="2 10" id="KW-0444">Lipid biosynthesis</keyword>
<feature type="compositionally biased region" description="Basic and acidic residues" evidence="11">
    <location>
        <begin position="292"/>
        <end position="305"/>
    </location>
</feature>
<protein>
    <recommendedName>
        <fullName evidence="10">Elongation of very long chain fatty acids protein</fullName>
        <ecNumber evidence="10">2.3.1.199</ecNumber>
    </recommendedName>
    <alternativeName>
        <fullName evidence="10">Very-long-chain 3-oxoacyl-CoA synthase</fullName>
    </alternativeName>
</protein>